<organism evidence="1 2">
    <name type="scientific">Bradyrhizobium amphicarpaeae</name>
    <dbReference type="NCBI Taxonomy" id="1404768"/>
    <lineage>
        <taxon>Bacteria</taxon>
        <taxon>Pseudomonadati</taxon>
        <taxon>Pseudomonadota</taxon>
        <taxon>Alphaproteobacteria</taxon>
        <taxon>Hyphomicrobiales</taxon>
        <taxon>Nitrobacteraceae</taxon>
        <taxon>Bradyrhizobium</taxon>
    </lineage>
</organism>
<proteinExistence type="predicted"/>
<evidence type="ECO:0000313" key="2">
    <source>
        <dbReference type="Proteomes" id="UP000215884"/>
    </source>
</evidence>
<name>A0A2U8PUI6_9BRAD</name>
<dbReference type="OrthoDB" id="7444491at2"/>
<reference evidence="1 2" key="1">
    <citation type="journal article" date="2017" name="Syst. Appl. Microbiol.">
        <title>Soybeans inoculated with root zone soils of Canadian native legumes harbour diverse and novel Bradyrhizobium spp. that possess agricultural potential.</title>
        <authorList>
            <person name="Bromfield E.S.P."/>
            <person name="Cloutier S."/>
            <person name="Tambong J.T."/>
            <person name="Tran Thi T.V."/>
        </authorList>
    </citation>
    <scope>NUCLEOTIDE SEQUENCE [LARGE SCALE GENOMIC DNA]</scope>
    <source>
        <strain evidence="1 2">39S1MB</strain>
    </source>
</reference>
<dbReference type="KEGG" id="brq:CIT40_16095"/>
<dbReference type="AlphaFoldDB" id="A0A2U8PUI6"/>
<dbReference type="EMBL" id="CP029426">
    <property type="protein sequence ID" value="AWM01404.1"/>
    <property type="molecule type" value="Genomic_DNA"/>
</dbReference>
<keyword evidence="2" id="KW-1185">Reference proteome</keyword>
<protein>
    <submittedName>
        <fullName evidence="1">Uncharacterized protein</fullName>
    </submittedName>
</protein>
<gene>
    <name evidence="1" type="ORF">CIT40_16095</name>
</gene>
<dbReference type="Proteomes" id="UP000215884">
    <property type="component" value="Chromosome"/>
</dbReference>
<accession>A0A2U8PUI6</accession>
<sequence>MMRHSVRENWARVRRSCLKFPERWRPRRRQTRMRYLMFLLALFVSAARAEDAKPFNPSDYPPGVQKALRYANDECTGQDGGEVTFAPDTVRRIDLTGDGRDDYIVDFRDTKCGDRETTYCGTGGCVIKIVVTLPDGSAREVFDGHVRSYKIMPPSVKRGAARIIRFDLHGSLCGGFGAQACVKKQTITATPFAFRQP</sequence>
<evidence type="ECO:0000313" key="1">
    <source>
        <dbReference type="EMBL" id="AWM01404.1"/>
    </source>
</evidence>
<reference evidence="1 2" key="2">
    <citation type="journal article" date="2019" name="Int. J. Syst. Evol. Microbiol.">
        <title>Description and complete genome sequence of Bradyrhizobium amphicarpaeae sp. nov., harbouring photosystem and nitrogen-fixation genes.</title>
        <authorList>
            <person name="Bromfield E.S.P."/>
            <person name="Cloutier S."/>
            <person name="Nguyen H.D.T."/>
        </authorList>
    </citation>
    <scope>NUCLEOTIDE SEQUENCE [LARGE SCALE GENOMIC DNA]</scope>
    <source>
        <strain evidence="1 2">39S1MB</strain>
    </source>
</reference>